<dbReference type="Proteomes" id="UP001279012">
    <property type="component" value="Unassembled WGS sequence"/>
</dbReference>
<dbReference type="EMBL" id="JAWZZT010000022">
    <property type="protein sequence ID" value="MDX7016953.1"/>
    <property type="molecule type" value="Genomic_DNA"/>
</dbReference>
<reference evidence="2" key="1">
    <citation type="submission" date="2023-11" db="EMBL/GenBank/DDBJ databases">
        <title>Detection of rare carbapenemases in Enterobacterales - comparison of two colorimetric and two CIM-based carbapenemase assays.</title>
        <authorList>
            <person name="Schaffarczyk L."/>
            <person name="Noster J."/>
            <person name="Stelzer Y."/>
            <person name="Sattler J."/>
            <person name="Gatermann S."/>
            <person name="Hamprecht A."/>
        </authorList>
    </citation>
    <scope>NUCLEOTIDE SEQUENCE</scope>
    <source>
        <strain evidence="2">CIM-Cont-037</strain>
    </source>
</reference>
<evidence type="ECO:0000313" key="2">
    <source>
        <dbReference type="EMBL" id="MDX7016953.1"/>
    </source>
</evidence>
<proteinExistence type="predicted"/>
<dbReference type="AlphaFoldDB" id="A0AAW9E823"/>
<feature type="signal peptide" evidence="1">
    <location>
        <begin position="1"/>
        <end position="23"/>
    </location>
</feature>
<evidence type="ECO:0008006" key="4">
    <source>
        <dbReference type="Google" id="ProtNLM"/>
    </source>
</evidence>
<accession>A0AAW9E823</accession>
<dbReference type="PROSITE" id="PS51257">
    <property type="entry name" value="PROKAR_LIPOPROTEIN"/>
    <property type="match status" value="1"/>
</dbReference>
<evidence type="ECO:0000313" key="3">
    <source>
        <dbReference type="Proteomes" id="UP001279012"/>
    </source>
</evidence>
<evidence type="ECO:0000256" key="1">
    <source>
        <dbReference type="SAM" id="SignalP"/>
    </source>
</evidence>
<gene>
    <name evidence="2" type="ORF">SJ059_21095</name>
</gene>
<name>A0AAW9E823_KLEAE</name>
<feature type="chain" id="PRO_5043914364" description="Lipoprotein" evidence="1">
    <location>
        <begin position="24"/>
        <end position="135"/>
    </location>
</feature>
<protein>
    <recommendedName>
        <fullName evidence="4">Lipoprotein</fullName>
    </recommendedName>
</protein>
<dbReference type="RefSeq" id="WP_015368748.1">
    <property type="nucleotide sequence ID" value="NZ_CABMNC010000002.1"/>
</dbReference>
<organism evidence="2 3">
    <name type="scientific">Klebsiella aerogenes</name>
    <name type="common">Enterobacter aerogenes</name>
    <dbReference type="NCBI Taxonomy" id="548"/>
    <lineage>
        <taxon>Bacteria</taxon>
        <taxon>Pseudomonadati</taxon>
        <taxon>Pseudomonadota</taxon>
        <taxon>Gammaproteobacteria</taxon>
        <taxon>Enterobacterales</taxon>
        <taxon>Enterobacteriaceae</taxon>
        <taxon>Klebsiella/Raoultella group</taxon>
        <taxon>Klebsiella</taxon>
    </lineage>
</organism>
<comment type="caution">
    <text evidence="2">The sequence shown here is derived from an EMBL/GenBank/DDBJ whole genome shotgun (WGS) entry which is preliminary data.</text>
</comment>
<keyword evidence="1" id="KW-0732">Signal</keyword>
<sequence length="135" mass="15464">MRVPRLNPLLIIAAALCTLSACSWVGRYSDTAYQQLLTLKQLHLQFIATAATQDDQQLNKEDEQIRQQFTQAIAQGDALRQENFRILEGNYLRVYAHRQMLGAPFTPAEAQYLTRQTIYLYQQAIAGECQRTGRE</sequence>